<proteinExistence type="predicted"/>
<name>A0A3B1DP37_9ZZZZ</name>
<dbReference type="InterPro" id="IPR022742">
    <property type="entry name" value="Hydrolase_4"/>
</dbReference>
<dbReference type="InterPro" id="IPR029058">
    <property type="entry name" value="AB_hydrolase_fold"/>
</dbReference>
<dbReference type="Pfam" id="PF12146">
    <property type="entry name" value="Hydrolase_4"/>
    <property type="match status" value="1"/>
</dbReference>
<feature type="domain" description="Serine aminopeptidase S33" evidence="1">
    <location>
        <begin position="71"/>
        <end position="186"/>
    </location>
</feature>
<gene>
    <name evidence="2" type="ORF">MNBD_NITROSPIRAE01-742</name>
</gene>
<dbReference type="AlphaFoldDB" id="A0A3B1DP37"/>
<sequence>MRSSFYSRLICLLALFIFIIFASGCSKNFVYYPEKELISSPSNAGLDFKDLSLTTEDGVKINAWYVPYRDSEGVLLWFHGNAGNMGNRVNLLKRLHEELKINILLVDYRGYGKSEGEISEEGTAKDALAAYDYLLTRRDINLKQIFIFGRSLGSAVAVRLASEVQSAGLILEAPFTSVRDMVSEVLPWLPFKGLISIKYDSLSKIKSVKIPLLIMHGDQDKVIPYKQGEALFAAANTPKTFYTVKGAAHNNAHIVGGRDYFEIIAKFIDENR</sequence>
<dbReference type="SUPFAM" id="SSF53474">
    <property type="entry name" value="alpha/beta-Hydrolases"/>
    <property type="match status" value="1"/>
</dbReference>
<dbReference type="PROSITE" id="PS51257">
    <property type="entry name" value="PROKAR_LIPOPROTEIN"/>
    <property type="match status" value="1"/>
</dbReference>
<dbReference type="PANTHER" id="PTHR12277">
    <property type="entry name" value="ALPHA/BETA HYDROLASE DOMAIN-CONTAINING PROTEIN"/>
    <property type="match status" value="1"/>
</dbReference>
<reference evidence="2" key="1">
    <citation type="submission" date="2018-06" db="EMBL/GenBank/DDBJ databases">
        <authorList>
            <person name="Zhirakovskaya E."/>
        </authorList>
    </citation>
    <scope>NUCLEOTIDE SEQUENCE</scope>
</reference>
<dbReference type="Gene3D" id="3.40.50.1820">
    <property type="entry name" value="alpha/beta hydrolase"/>
    <property type="match status" value="1"/>
</dbReference>
<organism evidence="2">
    <name type="scientific">hydrothermal vent metagenome</name>
    <dbReference type="NCBI Taxonomy" id="652676"/>
    <lineage>
        <taxon>unclassified sequences</taxon>
        <taxon>metagenomes</taxon>
        <taxon>ecological metagenomes</taxon>
    </lineage>
</organism>
<dbReference type="EMBL" id="UOGF01000060">
    <property type="protein sequence ID" value="VAX30507.1"/>
    <property type="molecule type" value="Genomic_DNA"/>
</dbReference>
<evidence type="ECO:0000259" key="1">
    <source>
        <dbReference type="Pfam" id="PF12146"/>
    </source>
</evidence>
<protein>
    <recommendedName>
        <fullName evidence="1">Serine aminopeptidase S33 domain-containing protein</fullName>
    </recommendedName>
</protein>
<accession>A0A3B1DP37</accession>
<evidence type="ECO:0000313" key="2">
    <source>
        <dbReference type="EMBL" id="VAX30507.1"/>
    </source>
</evidence>